<gene>
    <name evidence="6" type="ORF">FCC1311_104532</name>
</gene>
<dbReference type="AlphaFoldDB" id="A0A2R5GV79"/>
<dbReference type="InterPro" id="IPR008972">
    <property type="entry name" value="Cupredoxin"/>
</dbReference>
<accession>A0A2R5GV79</accession>
<dbReference type="PANTHER" id="PTHR11709:SF518">
    <property type="entry name" value="MULTICOPPER OXIDASE"/>
    <property type="match status" value="1"/>
</dbReference>
<dbReference type="PANTHER" id="PTHR11709">
    <property type="entry name" value="MULTI-COPPER OXIDASE"/>
    <property type="match status" value="1"/>
</dbReference>
<keyword evidence="3" id="KW-1133">Transmembrane helix</keyword>
<dbReference type="CDD" id="cd13853">
    <property type="entry name" value="CuRO_1_Tth-MCO_like"/>
    <property type="match status" value="1"/>
</dbReference>
<sequence length="598" mass="65003">MASYGAVPTNPDPAVEDEVESLRREEAMRRGRRAAAVIGLAGALVVACVLSFVHLPTSRTASPAMRTSIENMAEDEGKDAFLEPPRVIADASAEYVDVHLELGVSRIQVGDVSMHMRSFNHDFPAPTIVVRRGQTLRVMLWNKLESDANAGQAMNAFRRPNTTVLHTHGLHVSPVDSDNIYRSIEPGMHAHFIYPIPKNHPIGTFWLHPHYHGSTTLQSAYGAFAALLVEDEEPSSSKTASDVEVDEDHVMLVGWVDVGSGKRTDILEDERLSGSAMDVSLKPKGYASNGGFLAVNGRPNSTLTMRVGELHRWRIVNAVVDGVLRIVIEDDQACSVAEIAADGITYEAPRQVSSKHGVLIAPGSRRDLLIRCIEDTMVRSVLDADRGGVDEKILRYLGNGTNIAAGEVVRINVHGKTSNGSSKLESARSGVNLGSESGNTAEPLKDLREHEPAVRKVVEYTQGGPSTPKIEREGNKYTFYGINGQPYSPEIATLTVKLDQVVEWTIRNENCLDGSPALESHPFHLHTNHFQIVNVSSPNTGDYSPDFAVGDWRDTIAVPAPGNVTIRWVARDFTGPDARVNMSIGMGMGMGTGMSVDL</sequence>
<dbReference type="InterPro" id="IPR045087">
    <property type="entry name" value="Cu-oxidase_fam"/>
</dbReference>
<dbReference type="Gene3D" id="2.60.40.420">
    <property type="entry name" value="Cupredoxins - blue copper proteins"/>
    <property type="match status" value="3"/>
</dbReference>
<keyword evidence="7" id="KW-1185">Reference proteome</keyword>
<evidence type="ECO:0000256" key="3">
    <source>
        <dbReference type="SAM" id="Phobius"/>
    </source>
</evidence>
<feature type="domain" description="Plastocyanin-like" evidence="4">
    <location>
        <begin position="470"/>
        <end position="575"/>
    </location>
</feature>
<dbReference type="Pfam" id="PF07732">
    <property type="entry name" value="Cu-oxidase_3"/>
    <property type="match status" value="1"/>
</dbReference>
<keyword evidence="3" id="KW-0472">Membrane</keyword>
<proteinExistence type="inferred from homology"/>
<dbReference type="OrthoDB" id="2121828at2759"/>
<dbReference type="GO" id="GO:0016491">
    <property type="term" value="F:oxidoreductase activity"/>
    <property type="evidence" value="ECO:0007669"/>
    <property type="project" value="InterPro"/>
</dbReference>
<evidence type="ECO:0000259" key="4">
    <source>
        <dbReference type="Pfam" id="PF07731"/>
    </source>
</evidence>
<evidence type="ECO:0000313" key="7">
    <source>
        <dbReference type="Proteomes" id="UP000241890"/>
    </source>
</evidence>
<feature type="region of interest" description="Disordered" evidence="2">
    <location>
        <begin position="417"/>
        <end position="443"/>
    </location>
</feature>
<evidence type="ECO:0000256" key="2">
    <source>
        <dbReference type="SAM" id="MobiDB-lite"/>
    </source>
</evidence>
<dbReference type="InParanoid" id="A0A2R5GV79"/>
<dbReference type="Proteomes" id="UP000241890">
    <property type="component" value="Unassembled WGS sequence"/>
</dbReference>
<dbReference type="Pfam" id="PF07731">
    <property type="entry name" value="Cu-oxidase_2"/>
    <property type="match status" value="1"/>
</dbReference>
<dbReference type="EMBL" id="BEYU01000185">
    <property type="protein sequence ID" value="GBG34229.1"/>
    <property type="molecule type" value="Genomic_DNA"/>
</dbReference>
<protein>
    <submittedName>
        <fullName evidence="6">Laccase-1</fullName>
    </submittedName>
</protein>
<comment type="similarity">
    <text evidence="1">Belongs to the multicopper oxidase family.</text>
</comment>
<keyword evidence="3" id="KW-0812">Transmembrane</keyword>
<feature type="transmembrane region" description="Helical" evidence="3">
    <location>
        <begin position="34"/>
        <end position="55"/>
    </location>
</feature>
<feature type="domain" description="Plastocyanin-like" evidence="5">
    <location>
        <begin position="160"/>
        <end position="233"/>
    </location>
</feature>
<comment type="caution">
    <text evidence="6">The sequence shown here is derived from an EMBL/GenBank/DDBJ whole genome shotgun (WGS) entry which is preliminary data.</text>
</comment>
<evidence type="ECO:0000259" key="5">
    <source>
        <dbReference type="Pfam" id="PF07732"/>
    </source>
</evidence>
<evidence type="ECO:0000256" key="1">
    <source>
        <dbReference type="ARBA" id="ARBA00010609"/>
    </source>
</evidence>
<reference evidence="6 7" key="1">
    <citation type="submission" date="2017-12" db="EMBL/GenBank/DDBJ databases">
        <title>Sequencing, de novo assembly and annotation of complete genome of a new Thraustochytrid species, strain FCC1311.</title>
        <authorList>
            <person name="Sedici K."/>
            <person name="Godart F."/>
            <person name="Aiese Cigliano R."/>
            <person name="Sanseverino W."/>
            <person name="Barakat M."/>
            <person name="Ortet P."/>
            <person name="Marechal E."/>
            <person name="Cagnac O."/>
            <person name="Amato A."/>
        </authorList>
    </citation>
    <scope>NUCLEOTIDE SEQUENCE [LARGE SCALE GENOMIC DNA]</scope>
</reference>
<dbReference type="GO" id="GO:0005507">
    <property type="term" value="F:copper ion binding"/>
    <property type="evidence" value="ECO:0007669"/>
    <property type="project" value="InterPro"/>
</dbReference>
<name>A0A2R5GV79_9STRA</name>
<dbReference type="InterPro" id="IPR011706">
    <property type="entry name" value="Cu-oxidase_C"/>
</dbReference>
<evidence type="ECO:0000313" key="6">
    <source>
        <dbReference type="EMBL" id="GBG34229.1"/>
    </source>
</evidence>
<dbReference type="InterPro" id="IPR011707">
    <property type="entry name" value="Cu-oxidase-like_N"/>
</dbReference>
<dbReference type="SUPFAM" id="SSF49503">
    <property type="entry name" value="Cupredoxins"/>
    <property type="match status" value="3"/>
</dbReference>
<organism evidence="6 7">
    <name type="scientific">Hondaea fermentalgiana</name>
    <dbReference type="NCBI Taxonomy" id="2315210"/>
    <lineage>
        <taxon>Eukaryota</taxon>
        <taxon>Sar</taxon>
        <taxon>Stramenopiles</taxon>
        <taxon>Bigyra</taxon>
        <taxon>Labyrinthulomycetes</taxon>
        <taxon>Thraustochytrida</taxon>
        <taxon>Thraustochytriidae</taxon>
        <taxon>Hondaea</taxon>
    </lineage>
</organism>